<keyword evidence="3" id="KW-1185">Reference proteome</keyword>
<protein>
    <submittedName>
        <fullName evidence="2">Uncharacterized protein</fullName>
    </submittedName>
</protein>
<dbReference type="SUPFAM" id="SSF54001">
    <property type="entry name" value="Cysteine proteinases"/>
    <property type="match status" value="1"/>
</dbReference>
<dbReference type="Gene3D" id="3.40.395.10">
    <property type="entry name" value="Adenoviral Proteinase, Chain A"/>
    <property type="match status" value="1"/>
</dbReference>
<dbReference type="STRING" id="158441.A0A226CXS9"/>
<comment type="caution">
    <text evidence="2">The sequence shown here is derived from an EMBL/GenBank/DDBJ whole genome shotgun (WGS) entry which is preliminary data.</text>
</comment>
<gene>
    <name evidence="2" type="ORF">Fcan01_27475</name>
</gene>
<evidence type="ECO:0000313" key="2">
    <source>
        <dbReference type="EMBL" id="OXA37753.1"/>
    </source>
</evidence>
<feature type="region of interest" description="Disordered" evidence="1">
    <location>
        <begin position="552"/>
        <end position="589"/>
    </location>
</feature>
<name>A0A226CXS9_FOLCA</name>
<proteinExistence type="predicted"/>
<dbReference type="InterPro" id="IPR038765">
    <property type="entry name" value="Papain-like_cys_pep_sf"/>
</dbReference>
<reference evidence="2 3" key="1">
    <citation type="submission" date="2015-12" db="EMBL/GenBank/DDBJ databases">
        <title>The genome of Folsomia candida.</title>
        <authorList>
            <person name="Faddeeva A."/>
            <person name="Derks M.F."/>
            <person name="Anvar Y."/>
            <person name="Smit S."/>
            <person name="Van Straalen N."/>
            <person name="Roelofs D."/>
        </authorList>
    </citation>
    <scope>NUCLEOTIDE SEQUENCE [LARGE SCALE GENOMIC DNA]</scope>
    <source>
        <strain evidence="2 3">VU population</strain>
        <tissue evidence="2">Whole body</tissue>
    </source>
</reference>
<organism evidence="2 3">
    <name type="scientific">Folsomia candida</name>
    <name type="common">Springtail</name>
    <dbReference type="NCBI Taxonomy" id="158441"/>
    <lineage>
        <taxon>Eukaryota</taxon>
        <taxon>Metazoa</taxon>
        <taxon>Ecdysozoa</taxon>
        <taxon>Arthropoda</taxon>
        <taxon>Hexapoda</taxon>
        <taxon>Collembola</taxon>
        <taxon>Entomobryomorpha</taxon>
        <taxon>Isotomoidea</taxon>
        <taxon>Isotomidae</taxon>
        <taxon>Proisotominae</taxon>
        <taxon>Folsomia</taxon>
    </lineage>
</organism>
<dbReference type="EMBL" id="LNIX01000052">
    <property type="protein sequence ID" value="OXA37753.1"/>
    <property type="molecule type" value="Genomic_DNA"/>
</dbReference>
<feature type="compositionally biased region" description="Basic residues" evidence="1">
    <location>
        <begin position="553"/>
        <end position="562"/>
    </location>
</feature>
<evidence type="ECO:0000256" key="1">
    <source>
        <dbReference type="SAM" id="MobiDB-lite"/>
    </source>
</evidence>
<dbReference type="Proteomes" id="UP000198287">
    <property type="component" value="Unassembled WGS sequence"/>
</dbReference>
<sequence>MIPEEGTQFFTIDDIIAIEDLPESIKDYVRPNTLTIKIPFPEFVPIWDFKLKRHLKKSNYGKVIDTKLQSMDFPCSFNVKTTYPLSPKTQKTKGNISSIFGYCKHARHEQLKLTDPCKTTFSCKIKNHPALHQDSTDDTGHRQATEVDEHEEDVIIECELEGEFVLFQTHSTCRPAKADQRDKLKEELKTSRSLKVHIQHHSDIPALRRVHNNFTVSSAEVMRKIRSEALSDGSTRSLGFINAMLHVADKLNSDPEFQDSTKGLSGYIRHQSAFIPHYVVMFSPIQLRFASLCDELYLDATGSVVPPTVLATLKRVLLHVAVARDSQIQVQTPVPVLEMLSTVGTVSFITTAIMDFVSKVRKCKSGWTPRLVVTDFCLAYLHSACLAILGESLDTYINRKFSLLTSKPLADKSTILFVCSGHFMRANSKYLRKHAPPQCVFPALHAFARLIETRTPEELDKNVEIIVQLFGNLQLEEHLVSSFKDSLIDGNSLPEDVEECLAMQMDDIFEGIEPTENPKLEREKSHFYSYFCKKLSKVQKVGLVTEAEITGRKPIRKKKQQKPPKIGSEESSHQKIPLAKSLRKPMKSKAQLGNIRKPQFVTATWGKKSQRKQDITKTYLPKLKMMAQAKACADAGLGATPKSTPIQSLFATPLGGFGSEHDLLSLAPDSFVNDAVVNAVGASILQEFLPPSKSGQMKFIFSNFMEQDRKSGIFTARQDFLPEPATFDIKGGTLLLISFVQKHCFVTRIDFPAKEIVYYDSLPGHIKPHQRQVYLETVATAINHHFGLSVNWTKRPSVCPVQEGCECALMCLLFLKEIVTPLATFDGIGAKECLEYRISSTSKLLHTTEVGKKFLQDCQREGHGVMDRLLHRKRERNRQLIIESKIETLARLRVNYFTSSGSNPDGADEIIDLILEIHSDIQSGSKNFLGNNN</sequence>
<evidence type="ECO:0000313" key="3">
    <source>
        <dbReference type="Proteomes" id="UP000198287"/>
    </source>
</evidence>
<accession>A0A226CXS9</accession>
<dbReference type="AlphaFoldDB" id="A0A226CXS9"/>